<sequence>MSKALRTLITDLHEQGEKNAAIAKKLCVTRVALHRTVREHFGLQNWTFQPDWSPTHETKTIVELCRQEIPDFWGNDIWSSNLPGMNPMDFEIRSILENKLSRTF</sequence>
<dbReference type="AlphaFoldDB" id="A0A1I7WL15"/>
<dbReference type="InterPro" id="IPR036397">
    <property type="entry name" value="RNaseH_sf"/>
</dbReference>
<organism evidence="1 2">
    <name type="scientific">Heterorhabditis bacteriophora</name>
    <name type="common">Entomopathogenic nematode worm</name>
    <dbReference type="NCBI Taxonomy" id="37862"/>
    <lineage>
        <taxon>Eukaryota</taxon>
        <taxon>Metazoa</taxon>
        <taxon>Ecdysozoa</taxon>
        <taxon>Nematoda</taxon>
        <taxon>Chromadorea</taxon>
        <taxon>Rhabditida</taxon>
        <taxon>Rhabditina</taxon>
        <taxon>Rhabditomorpha</taxon>
        <taxon>Strongyloidea</taxon>
        <taxon>Heterorhabditidae</taxon>
        <taxon>Heterorhabditis</taxon>
    </lineage>
</organism>
<keyword evidence="1" id="KW-1185">Reference proteome</keyword>
<proteinExistence type="predicted"/>
<dbReference type="GO" id="GO:0003676">
    <property type="term" value="F:nucleic acid binding"/>
    <property type="evidence" value="ECO:0007669"/>
    <property type="project" value="InterPro"/>
</dbReference>
<dbReference type="WBParaSite" id="Hba_05826">
    <property type="protein sequence ID" value="Hba_05826"/>
    <property type="gene ID" value="Hba_05826"/>
</dbReference>
<evidence type="ECO:0000313" key="1">
    <source>
        <dbReference type="Proteomes" id="UP000095283"/>
    </source>
</evidence>
<reference evidence="2" key="1">
    <citation type="submission" date="2016-11" db="UniProtKB">
        <authorList>
            <consortium name="WormBaseParasite"/>
        </authorList>
    </citation>
    <scope>IDENTIFICATION</scope>
</reference>
<accession>A0A1I7WL15</accession>
<dbReference type="Proteomes" id="UP000095283">
    <property type="component" value="Unplaced"/>
</dbReference>
<evidence type="ECO:0000313" key="2">
    <source>
        <dbReference type="WBParaSite" id="Hba_05826"/>
    </source>
</evidence>
<dbReference type="Gene3D" id="3.30.420.10">
    <property type="entry name" value="Ribonuclease H-like superfamily/Ribonuclease H"/>
    <property type="match status" value="1"/>
</dbReference>
<name>A0A1I7WL15_HETBA</name>
<protein>
    <submittedName>
        <fullName evidence="2">HTH_8 domain-containing protein</fullName>
    </submittedName>
</protein>